<evidence type="ECO:0000256" key="11">
    <source>
        <dbReference type="ARBA" id="ARBA00023136"/>
    </source>
</evidence>
<evidence type="ECO:0000256" key="14">
    <source>
        <dbReference type="RuleBase" id="RU362042"/>
    </source>
</evidence>
<dbReference type="GO" id="GO:0009003">
    <property type="term" value="F:signal peptidase activity"/>
    <property type="evidence" value="ECO:0007669"/>
    <property type="project" value="UniProtKB-EC"/>
</dbReference>
<dbReference type="PANTHER" id="PTHR43390:SF1">
    <property type="entry name" value="CHLOROPLAST PROCESSING PEPTIDASE"/>
    <property type="match status" value="1"/>
</dbReference>
<dbReference type="GO" id="GO:0005886">
    <property type="term" value="C:plasma membrane"/>
    <property type="evidence" value="ECO:0007669"/>
    <property type="project" value="UniProtKB-SubCell"/>
</dbReference>
<keyword evidence="8 13" id="KW-0812">Transmembrane</keyword>
<evidence type="ECO:0000256" key="5">
    <source>
        <dbReference type="ARBA" id="ARBA00019232"/>
    </source>
</evidence>
<dbReference type="EMBL" id="PIPQ01000001">
    <property type="protein sequence ID" value="RUO44234.1"/>
    <property type="molecule type" value="Genomic_DNA"/>
</dbReference>
<dbReference type="EC" id="3.4.21.89" evidence="4 13"/>
<gene>
    <name evidence="16" type="primary">lepB</name>
    <name evidence="16" type="ORF">CWE15_03440</name>
</gene>
<dbReference type="PROSITE" id="PS00761">
    <property type="entry name" value="SPASE_I_3"/>
    <property type="match status" value="1"/>
</dbReference>
<dbReference type="NCBIfam" id="TIGR02227">
    <property type="entry name" value="sigpep_I_bact"/>
    <property type="match status" value="1"/>
</dbReference>
<keyword evidence="10 13" id="KW-1133">Transmembrane helix</keyword>
<dbReference type="PROSITE" id="PS00760">
    <property type="entry name" value="SPASE_I_2"/>
    <property type="match status" value="1"/>
</dbReference>
<dbReference type="PANTHER" id="PTHR43390">
    <property type="entry name" value="SIGNAL PEPTIDASE I"/>
    <property type="match status" value="1"/>
</dbReference>
<dbReference type="InterPro" id="IPR000223">
    <property type="entry name" value="Pept_S26A_signal_pept_1"/>
</dbReference>
<evidence type="ECO:0000256" key="10">
    <source>
        <dbReference type="ARBA" id="ARBA00022989"/>
    </source>
</evidence>
<dbReference type="Proteomes" id="UP000286976">
    <property type="component" value="Unassembled WGS sequence"/>
</dbReference>
<evidence type="ECO:0000313" key="17">
    <source>
        <dbReference type="Proteomes" id="UP000286976"/>
    </source>
</evidence>
<dbReference type="PROSITE" id="PS00501">
    <property type="entry name" value="SPASE_I_1"/>
    <property type="match status" value="1"/>
</dbReference>
<evidence type="ECO:0000313" key="16">
    <source>
        <dbReference type="EMBL" id="RUO44234.1"/>
    </source>
</evidence>
<dbReference type="GO" id="GO:0006465">
    <property type="term" value="P:signal peptide processing"/>
    <property type="evidence" value="ECO:0007669"/>
    <property type="project" value="InterPro"/>
</dbReference>
<dbReference type="AlphaFoldDB" id="A0A432XA79"/>
<dbReference type="PRINTS" id="PR00727">
    <property type="entry name" value="LEADERPTASE"/>
</dbReference>
<evidence type="ECO:0000256" key="1">
    <source>
        <dbReference type="ARBA" id="ARBA00000677"/>
    </source>
</evidence>
<feature type="active site" evidence="12">
    <location>
        <position position="92"/>
    </location>
</feature>
<evidence type="ECO:0000256" key="7">
    <source>
        <dbReference type="ARBA" id="ARBA00022670"/>
    </source>
</evidence>
<dbReference type="InterPro" id="IPR036286">
    <property type="entry name" value="LexA/Signal_pep-like_sf"/>
</dbReference>
<keyword evidence="11 13" id="KW-0472">Membrane</keyword>
<keyword evidence="6" id="KW-1003">Cell membrane</keyword>
<dbReference type="InterPro" id="IPR019757">
    <property type="entry name" value="Pept_S26A_signal_pept_1_Lys-AS"/>
</dbReference>
<dbReference type="GO" id="GO:0004252">
    <property type="term" value="F:serine-type endopeptidase activity"/>
    <property type="evidence" value="ECO:0007669"/>
    <property type="project" value="InterPro"/>
</dbReference>
<reference evidence="16 17" key="1">
    <citation type="journal article" date="2011" name="Front. Microbiol.">
        <title>Genomic signatures of strain selection and enhancement in Bacillus atrophaeus var. globigii, a historical biowarfare simulant.</title>
        <authorList>
            <person name="Gibbons H.S."/>
            <person name="Broomall S.M."/>
            <person name="McNew L.A."/>
            <person name="Daligault H."/>
            <person name="Chapman C."/>
            <person name="Bruce D."/>
            <person name="Karavis M."/>
            <person name="Krepps M."/>
            <person name="McGregor P.A."/>
            <person name="Hong C."/>
            <person name="Park K.H."/>
            <person name="Akmal A."/>
            <person name="Feldman A."/>
            <person name="Lin J.S."/>
            <person name="Chang W.E."/>
            <person name="Higgs B.W."/>
            <person name="Demirev P."/>
            <person name="Lindquist J."/>
            <person name="Liem A."/>
            <person name="Fochler E."/>
            <person name="Read T.D."/>
            <person name="Tapia R."/>
            <person name="Johnson S."/>
            <person name="Bishop-Lilly K.A."/>
            <person name="Detter C."/>
            <person name="Han C."/>
            <person name="Sozhamannan S."/>
            <person name="Rosenzweig C.N."/>
            <person name="Skowronski E.W."/>
        </authorList>
    </citation>
    <scope>NUCLEOTIDE SEQUENCE [LARGE SCALE GENOMIC DNA]</scope>
    <source>
        <strain evidence="16 17">AIT1</strain>
    </source>
</reference>
<protein>
    <recommendedName>
        <fullName evidence="5 13">Signal peptidase I</fullName>
        <ecNumber evidence="4 13">3.4.21.89</ecNumber>
    </recommendedName>
</protein>
<comment type="caution">
    <text evidence="16">The sequence shown here is derived from an EMBL/GenBank/DDBJ whole genome shotgun (WGS) entry which is preliminary data.</text>
</comment>
<evidence type="ECO:0000256" key="4">
    <source>
        <dbReference type="ARBA" id="ARBA00013208"/>
    </source>
</evidence>
<dbReference type="Gene3D" id="2.170.230.10">
    <property type="match status" value="1"/>
</dbReference>
<evidence type="ECO:0000256" key="8">
    <source>
        <dbReference type="ARBA" id="ARBA00022692"/>
    </source>
</evidence>
<feature type="transmembrane region" description="Helical" evidence="13">
    <location>
        <begin position="6"/>
        <end position="23"/>
    </location>
</feature>
<accession>A0A432XA79</accession>
<evidence type="ECO:0000259" key="15">
    <source>
        <dbReference type="Pfam" id="PF10502"/>
    </source>
</evidence>
<feature type="domain" description="Peptidase S26" evidence="15">
    <location>
        <begin position="62"/>
        <end position="276"/>
    </location>
</feature>
<keyword evidence="7 13" id="KW-0645">Protease</keyword>
<dbReference type="InterPro" id="IPR019756">
    <property type="entry name" value="Pept_S26A_signal_pept_1_Ser-AS"/>
</dbReference>
<comment type="caution">
    <text evidence="14">Lacks conserved residue(s) required for the propagation of feature annotation.</text>
</comment>
<evidence type="ECO:0000256" key="3">
    <source>
        <dbReference type="ARBA" id="ARBA00009370"/>
    </source>
</evidence>
<dbReference type="InterPro" id="IPR019766">
    <property type="entry name" value="Sign_pep_all-beta_subdom"/>
</dbReference>
<dbReference type="OrthoDB" id="9815782at2"/>
<evidence type="ECO:0000256" key="9">
    <source>
        <dbReference type="ARBA" id="ARBA00022801"/>
    </source>
</evidence>
<sequence>MTTFYFSLLLVIATIFTGLVWLIDHFLFKPKRATAIAEVESKTGRKLTAEEASRAVPESSLVEFSRSAFPLIAFILILRSFFYEPFRIPSGSMMPTLLAGDFILVEKFRYGVRDPLFRKQLLATGTPKHGEVAVFKYPVEPDIDYIKRVIGLPGDRVVYHDKQFYIEKQCAPNCSGENEVSLEHELVAEGEFYYGRVPMRTYAETHGDNSYQVLVNPVAGSQVGAFYNQANSRRGEWIVPEGHYFVIGDNRDNSRDSRFWGFVPEENLVGRAVFVWLSLDFDHGPDSRMPSWLPARVRFERLGSIR</sequence>
<evidence type="ECO:0000256" key="2">
    <source>
        <dbReference type="ARBA" id="ARBA00004651"/>
    </source>
</evidence>
<dbReference type="Gene3D" id="2.10.109.10">
    <property type="entry name" value="Umud Fragment, subunit A"/>
    <property type="match status" value="1"/>
</dbReference>
<dbReference type="InterPro" id="IPR019758">
    <property type="entry name" value="Pept_S26A_signal_pept_1_CS"/>
</dbReference>
<evidence type="ECO:0000256" key="6">
    <source>
        <dbReference type="ARBA" id="ARBA00022475"/>
    </source>
</evidence>
<evidence type="ECO:0000256" key="13">
    <source>
        <dbReference type="RuleBase" id="RU003993"/>
    </source>
</evidence>
<dbReference type="SUPFAM" id="SSF51306">
    <property type="entry name" value="LexA/Signal peptidase"/>
    <property type="match status" value="1"/>
</dbReference>
<evidence type="ECO:0000256" key="12">
    <source>
        <dbReference type="PIRSR" id="PIRSR600223-1"/>
    </source>
</evidence>
<proteinExistence type="inferred from homology"/>
<dbReference type="CDD" id="cd06530">
    <property type="entry name" value="S26_SPase_I"/>
    <property type="match status" value="1"/>
</dbReference>
<organism evidence="16 17">
    <name type="scientific">Aliidiomarina taiwanensis</name>
    <dbReference type="NCBI Taxonomy" id="946228"/>
    <lineage>
        <taxon>Bacteria</taxon>
        <taxon>Pseudomonadati</taxon>
        <taxon>Pseudomonadota</taxon>
        <taxon>Gammaproteobacteria</taxon>
        <taxon>Alteromonadales</taxon>
        <taxon>Idiomarinaceae</taxon>
        <taxon>Aliidiomarina</taxon>
    </lineage>
</organism>
<comment type="similarity">
    <text evidence="3 14">Belongs to the peptidase S26 family.</text>
</comment>
<dbReference type="RefSeq" id="WP_126756635.1">
    <property type="nucleotide sequence ID" value="NZ_PIPQ01000001.1"/>
</dbReference>
<comment type="catalytic activity">
    <reaction evidence="1 13">
        <text>Cleavage of hydrophobic, N-terminal signal or leader sequences from secreted and periplasmic proteins.</text>
        <dbReference type="EC" id="3.4.21.89"/>
    </reaction>
</comment>
<keyword evidence="9 13" id="KW-0378">Hydrolase</keyword>
<keyword evidence="17" id="KW-1185">Reference proteome</keyword>
<comment type="subcellular location">
    <subcellularLocation>
        <location evidence="2">Cell membrane</location>
        <topology evidence="2">Multi-pass membrane protein</topology>
    </subcellularLocation>
    <subcellularLocation>
        <location evidence="14">Membrane</location>
        <topology evidence="14">Multi-pass membrane protein</topology>
    </subcellularLocation>
</comment>
<dbReference type="InterPro" id="IPR019533">
    <property type="entry name" value="Peptidase_S26"/>
</dbReference>
<feature type="active site" evidence="12">
    <location>
        <position position="147"/>
    </location>
</feature>
<name>A0A432XA79_9GAMM</name>
<dbReference type="Pfam" id="PF10502">
    <property type="entry name" value="Peptidase_S26"/>
    <property type="match status" value="1"/>
</dbReference>